<feature type="transmembrane region" description="Helical" evidence="1">
    <location>
        <begin position="157"/>
        <end position="178"/>
    </location>
</feature>
<proteinExistence type="predicted"/>
<feature type="transmembrane region" description="Helical" evidence="1">
    <location>
        <begin position="58"/>
        <end position="80"/>
    </location>
</feature>
<dbReference type="WBParaSite" id="SVE_2006500.1">
    <property type="protein sequence ID" value="SVE_2006500.1"/>
    <property type="gene ID" value="SVE_2006500"/>
</dbReference>
<evidence type="ECO:0000256" key="1">
    <source>
        <dbReference type="SAM" id="Phobius"/>
    </source>
</evidence>
<keyword evidence="1" id="KW-0472">Membrane</keyword>
<feature type="transmembrane region" description="Helical" evidence="1">
    <location>
        <begin position="20"/>
        <end position="37"/>
    </location>
</feature>
<keyword evidence="1" id="KW-0812">Transmembrane</keyword>
<keyword evidence="2" id="KW-1185">Reference proteome</keyword>
<evidence type="ECO:0000313" key="3">
    <source>
        <dbReference type="WBParaSite" id="SVE_2006500.1"/>
    </source>
</evidence>
<feature type="transmembrane region" description="Helical" evidence="1">
    <location>
        <begin position="100"/>
        <end position="118"/>
    </location>
</feature>
<evidence type="ECO:0000313" key="2">
    <source>
        <dbReference type="Proteomes" id="UP000035680"/>
    </source>
</evidence>
<dbReference type="AlphaFoldDB" id="A0A0K0G5P4"/>
<organism evidence="2 3">
    <name type="scientific">Strongyloides venezuelensis</name>
    <name type="common">Threadworm</name>
    <dbReference type="NCBI Taxonomy" id="75913"/>
    <lineage>
        <taxon>Eukaryota</taxon>
        <taxon>Metazoa</taxon>
        <taxon>Ecdysozoa</taxon>
        <taxon>Nematoda</taxon>
        <taxon>Chromadorea</taxon>
        <taxon>Rhabditida</taxon>
        <taxon>Tylenchina</taxon>
        <taxon>Panagrolaimomorpha</taxon>
        <taxon>Strongyloidoidea</taxon>
        <taxon>Strongyloididae</taxon>
        <taxon>Strongyloides</taxon>
    </lineage>
</organism>
<reference evidence="3" key="2">
    <citation type="submission" date="2015-08" db="UniProtKB">
        <authorList>
            <consortium name="WormBaseParasite"/>
        </authorList>
    </citation>
    <scope>IDENTIFICATION</scope>
</reference>
<accession>A0A0K0G5P4</accession>
<feature type="transmembrane region" description="Helical" evidence="1">
    <location>
        <begin position="130"/>
        <end position="151"/>
    </location>
</feature>
<sequence length="269" mass="31638">MDKSLVPEYVSPQINFQTFQIFSTNLLAIIPNIYFFYRSMTYKPFNDRKVFKYITMVLAIELIIACLVHIGYSGYLYIYYLLNSKVHLITCSKFNILDLNINQVTIVTPFYFNIFRFYKIIFNKNPSPIVMIITFIITMGPLLYTMVGQYLQINMYYVVKGIAVQSIFPFFCQVPALVNHIYYLITRKNILSVEVVTSFFFYLGQGICIFLSMVIIKEFRKMMLNDFGIIKYCQNNRVSPTNTCIKKSKFVFNKQCNSQIRIHTSDKSF</sequence>
<keyword evidence="1" id="KW-1133">Transmembrane helix</keyword>
<dbReference type="Proteomes" id="UP000035680">
    <property type="component" value="Unassembled WGS sequence"/>
</dbReference>
<name>A0A0K0G5P4_STRVS</name>
<feature type="transmembrane region" description="Helical" evidence="1">
    <location>
        <begin position="190"/>
        <end position="216"/>
    </location>
</feature>
<reference evidence="2" key="1">
    <citation type="submission" date="2014-07" db="EMBL/GenBank/DDBJ databases">
        <authorList>
            <person name="Martin A.A"/>
            <person name="De Silva N."/>
        </authorList>
    </citation>
    <scope>NUCLEOTIDE SEQUENCE</scope>
</reference>
<protein>
    <submittedName>
        <fullName evidence="3">Serpentine receptor class gamma</fullName>
    </submittedName>
</protein>